<dbReference type="FunFam" id="3.40.630.10:FF:000001">
    <property type="entry name" value="Carboxypeptidase B"/>
    <property type="match status" value="2"/>
</dbReference>
<dbReference type="Gene3D" id="3.30.70.340">
    <property type="entry name" value="Metallocarboxypeptidase-like"/>
    <property type="match status" value="2"/>
</dbReference>
<comment type="caution">
    <text evidence="13">The sequence shown here is derived from an EMBL/GenBank/DDBJ whole genome shotgun (WGS) entry which is preliminary data.</text>
</comment>
<evidence type="ECO:0000259" key="12">
    <source>
        <dbReference type="PROSITE" id="PS52035"/>
    </source>
</evidence>
<evidence type="ECO:0000256" key="6">
    <source>
        <dbReference type="ARBA" id="ARBA00022729"/>
    </source>
</evidence>
<evidence type="ECO:0000313" key="13">
    <source>
        <dbReference type="EMBL" id="KAJ7324800.1"/>
    </source>
</evidence>
<dbReference type="Pfam" id="PF02244">
    <property type="entry name" value="Propep_M14"/>
    <property type="match status" value="2"/>
</dbReference>
<keyword evidence="6" id="KW-0732">Signal</keyword>
<dbReference type="SUPFAM" id="SSF54897">
    <property type="entry name" value="Protease propeptides/inhibitors"/>
    <property type="match status" value="2"/>
</dbReference>
<evidence type="ECO:0000256" key="2">
    <source>
        <dbReference type="ARBA" id="ARBA00005988"/>
    </source>
</evidence>
<evidence type="ECO:0000256" key="1">
    <source>
        <dbReference type="ARBA" id="ARBA00001947"/>
    </source>
</evidence>
<evidence type="ECO:0000256" key="10">
    <source>
        <dbReference type="ARBA" id="ARBA00023157"/>
    </source>
</evidence>
<keyword evidence="8" id="KW-0862">Zinc</keyword>
<protein>
    <recommendedName>
        <fullName evidence="12">Peptidase M14 domain-containing protein</fullName>
    </recommendedName>
</protein>
<feature type="domain" description="Peptidase M14" evidence="12">
    <location>
        <begin position="114"/>
        <end position="418"/>
    </location>
</feature>
<sequence>MASYSPINAVMGAGSQVTCDKVFRVKLQNPNQVSFLKDLVSKLKLAIWYPESVHHLAVGTDVDFHVRANKTRFVQMMLEQNRTQYEILLHNLKEEIEKQFDGGRHFRRHHSYTKYNDWKTIVAWTARMAKNYPKLISRTEIGKTYEDRPMYLLKVGKESGRKKAIFMDCGVHAREWISPAFCQWFVKQAVKTYGKDKVMTTLLDSMNFYVLPVFNVDGYVWTWRTPKTRLWRKNRAINGDSSCIGVDLNRNFNSSWGKTMHDPCDESYCGPSAESEPETKAVTSFIRDHLSAIKGYISVHSYSQMLLFPYGYTFKQAPNHDELNEVAKEAVDALSSLYKTKYTYGPIASTIYPCFGSSADWAYDEGIKYSFAFELRDRGRECSFGYQLITKEKNKYDSIQLLQKKRNMNSLLTLGLVVTSFALISARRFDSAKVIRVKPQDEKQVNFMKNLANIAQIDFWYPDSAVHIVSQMEVDFHVSSDQTNTVESLLEQNGMHYEILFQNLQEDIEKQLVDRNSTDKHSYTKYNDWSKISAWTARIEKRNPALVSRIHIGNTFENRPMYLLKVGKQSDAQKAIFIDCGIHAREWISPAFCQWFVRKATRTYGKDRNMTHILDNMNFYIIPLVNIDGYIWSWTQDRFWRKSRSNSSDSACVGVDLNRNFDVAWGTVDSSKNPCEEIYCGASPESEPETKAVATFIRNHLSSIKAYLTIHSYSQMLLFPYGYTYEKIPNYDELNELAKGAAQAIASLYGKHYNYGPSAATIYPSSGCSDDWAYKLGIKYSFTFELRDKGRYGFLLPESQIRPTCQEITLAVRFIANYILSQTS</sequence>
<dbReference type="InterPro" id="IPR057247">
    <property type="entry name" value="CARBOXYPEPT_ZN_2"/>
</dbReference>
<evidence type="ECO:0000256" key="7">
    <source>
        <dbReference type="ARBA" id="ARBA00022801"/>
    </source>
</evidence>
<keyword evidence="7" id="KW-0378">Hydrolase</keyword>
<evidence type="ECO:0000256" key="9">
    <source>
        <dbReference type="ARBA" id="ARBA00023049"/>
    </source>
</evidence>
<evidence type="ECO:0000256" key="3">
    <source>
        <dbReference type="ARBA" id="ARBA00022645"/>
    </source>
</evidence>
<name>A0A9Q0XTK2_9SAUR</name>
<dbReference type="AlphaFoldDB" id="A0A9Q0XTK2"/>
<feature type="active site" description="Proton donor/acceptor" evidence="11">
    <location>
        <position position="785"/>
    </location>
</feature>
<organism evidence="13 14">
    <name type="scientific">Phrynocephalus forsythii</name>
    <dbReference type="NCBI Taxonomy" id="171643"/>
    <lineage>
        <taxon>Eukaryota</taxon>
        <taxon>Metazoa</taxon>
        <taxon>Chordata</taxon>
        <taxon>Craniata</taxon>
        <taxon>Vertebrata</taxon>
        <taxon>Euteleostomi</taxon>
        <taxon>Lepidosauria</taxon>
        <taxon>Squamata</taxon>
        <taxon>Bifurcata</taxon>
        <taxon>Unidentata</taxon>
        <taxon>Episquamata</taxon>
        <taxon>Toxicofera</taxon>
        <taxon>Iguania</taxon>
        <taxon>Acrodonta</taxon>
        <taxon>Agamidae</taxon>
        <taxon>Agaminae</taxon>
        <taxon>Phrynocephalus</taxon>
    </lineage>
</organism>
<feature type="active site" description="Proton donor/acceptor" evidence="11">
    <location>
        <position position="374"/>
    </location>
</feature>
<proteinExistence type="inferred from homology"/>
<gene>
    <name evidence="13" type="ORF">JRQ81_017820</name>
</gene>
<dbReference type="SMART" id="SM00631">
    <property type="entry name" value="Zn_pept"/>
    <property type="match status" value="2"/>
</dbReference>
<dbReference type="GO" id="GO:0006508">
    <property type="term" value="P:proteolysis"/>
    <property type="evidence" value="ECO:0007669"/>
    <property type="project" value="UniProtKB-KW"/>
</dbReference>
<dbReference type="PROSITE" id="PS00133">
    <property type="entry name" value="CARBOXYPEPT_ZN_2"/>
    <property type="match status" value="2"/>
</dbReference>
<dbReference type="InterPro" id="IPR003146">
    <property type="entry name" value="M14A_act_pep"/>
</dbReference>
<keyword evidence="9" id="KW-0482">Metalloprotease</keyword>
<dbReference type="GO" id="GO:0005615">
    <property type="term" value="C:extracellular space"/>
    <property type="evidence" value="ECO:0007669"/>
    <property type="project" value="TreeGrafter"/>
</dbReference>
<dbReference type="Gene3D" id="3.40.630.10">
    <property type="entry name" value="Zn peptidases"/>
    <property type="match status" value="2"/>
</dbReference>
<evidence type="ECO:0000256" key="11">
    <source>
        <dbReference type="PROSITE-ProRule" id="PRU01379"/>
    </source>
</evidence>
<dbReference type="PANTHER" id="PTHR11705">
    <property type="entry name" value="PROTEASE FAMILY M14 CARBOXYPEPTIDASE A,B"/>
    <property type="match status" value="1"/>
</dbReference>
<dbReference type="InterPro" id="IPR036990">
    <property type="entry name" value="M14A-like_propep"/>
</dbReference>
<reference evidence="13" key="1">
    <citation type="journal article" date="2023" name="DNA Res.">
        <title>Chromosome-level genome assembly of Phrynocephalus forsythii using third-generation DNA sequencing and Hi-C analysis.</title>
        <authorList>
            <person name="Qi Y."/>
            <person name="Zhao W."/>
            <person name="Zhao Y."/>
            <person name="Niu C."/>
            <person name="Cao S."/>
            <person name="Zhang Y."/>
        </authorList>
    </citation>
    <scope>NUCLEOTIDE SEQUENCE</scope>
    <source>
        <tissue evidence="13">Muscle</tissue>
    </source>
</reference>
<dbReference type="FunFam" id="3.30.70.340:FF:000002">
    <property type="entry name" value="Carboxypeptidase A"/>
    <property type="match status" value="2"/>
</dbReference>
<dbReference type="SUPFAM" id="SSF53187">
    <property type="entry name" value="Zn-dependent exopeptidases"/>
    <property type="match status" value="2"/>
</dbReference>
<dbReference type="PRINTS" id="PR00765">
    <property type="entry name" value="CRBOXYPTASEA"/>
</dbReference>
<evidence type="ECO:0000256" key="4">
    <source>
        <dbReference type="ARBA" id="ARBA00022670"/>
    </source>
</evidence>
<dbReference type="Proteomes" id="UP001142489">
    <property type="component" value="Unassembled WGS sequence"/>
</dbReference>
<keyword evidence="10" id="KW-1015">Disulfide bond</keyword>
<accession>A0A9Q0XTK2</accession>
<evidence type="ECO:0000313" key="14">
    <source>
        <dbReference type="Proteomes" id="UP001142489"/>
    </source>
</evidence>
<dbReference type="GO" id="GO:0004181">
    <property type="term" value="F:metallocarboxypeptidase activity"/>
    <property type="evidence" value="ECO:0007669"/>
    <property type="project" value="InterPro"/>
</dbReference>
<dbReference type="PROSITE" id="PS00132">
    <property type="entry name" value="CARBOXYPEPT_ZN_1"/>
    <property type="match status" value="2"/>
</dbReference>
<dbReference type="GO" id="GO:0008270">
    <property type="term" value="F:zinc ion binding"/>
    <property type="evidence" value="ECO:0007669"/>
    <property type="project" value="InterPro"/>
</dbReference>
<dbReference type="PROSITE" id="PS52035">
    <property type="entry name" value="PEPTIDASE_M14"/>
    <property type="match status" value="2"/>
</dbReference>
<keyword evidence="14" id="KW-1185">Reference proteome</keyword>
<evidence type="ECO:0000256" key="5">
    <source>
        <dbReference type="ARBA" id="ARBA00022723"/>
    </source>
</evidence>
<comment type="cofactor">
    <cofactor evidence="1">
        <name>Zn(2+)</name>
        <dbReference type="ChEBI" id="CHEBI:29105"/>
    </cofactor>
</comment>
<dbReference type="OrthoDB" id="3626597at2759"/>
<dbReference type="PANTHER" id="PTHR11705:SF65">
    <property type="entry name" value="MAST CELL CARBOXYPEPTIDASE A"/>
    <property type="match status" value="1"/>
</dbReference>
<dbReference type="Pfam" id="PF00246">
    <property type="entry name" value="Peptidase_M14"/>
    <property type="match status" value="2"/>
</dbReference>
<feature type="domain" description="Peptidase M14" evidence="12">
    <location>
        <begin position="525"/>
        <end position="819"/>
    </location>
</feature>
<dbReference type="InterPro" id="IPR000834">
    <property type="entry name" value="Peptidase_M14"/>
</dbReference>
<dbReference type="EMBL" id="JAPFRF010000008">
    <property type="protein sequence ID" value="KAJ7324800.1"/>
    <property type="molecule type" value="Genomic_DNA"/>
</dbReference>
<keyword evidence="5" id="KW-0479">Metal-binding</keyword>
<dbReference type="InterPro" id="IPR057246">
    <property type="entry name" value="CARBOXYPEPT_ZN_1"/>
</dbReference>
<comment type="similarity">
    <text evidence="2 11">Belongs to the peptidase M14 family.</text>
</comment>
<keyword evidence="4" id="KW-0645">Protease</keyword>
<evidence type="ECO:0000256" key="8">
    <source>
        <dbReference type="ARBA" id="ARBA00022833"/>
    </source>
</evidence>
<keyword evidence="3" id="KW-0121">Carboxypeptidase</keyword>